<evidence type="ECO:0000259" key="11">
    <source>
        <dbReference type="PROSITE" id="PS50089"/>
    </source>
</evidence>
<dbReference type="Pfam" id="PF13639">
    <property type="entry name" value="zf-RING_2"/>
    <property type="match status" value="1"/>
</dbReference>
<dbReference type="Pfam" id="PF02225">
    <property type="entry name" value="PA"/>
    <property type="match status" value="1"/>
</dbReference>
<dbReference type="PANTHER" id="PTHR47168:SF1">
    <property type="entry name" value="OS02G0798600 PROTEIN"/>
    <property type="match status" value="1"/>
</dbReference>
<feature type="transmembrane region" description="Helical" evidence="10">
    <location>
        <begin position="156"/>
        <end position="180"/>
    </location>
</feature>
<dbReference type="STRING" id="299467.A0A443SR11"/>
<keyword evidence="5" id="KW-0862">Zinc</keyword>
<evidence type="ECO:0000256" key="5">
    <source>
        <dbReference type="ARBA" id="ARBA00022833"/>
    </source>
</evidence>
<reference evidence="12 13" key="1">
    <citation type="journal article" date="2018" name="Gigascience">
        <title>Genomes of trombidid mites reveal novel predicted allergens and laterally-transferred genes associated with secondary metabolism.</title>
        <authorList>
            <person name="Dong X."/>
            <person name="Chaisiri K."/>
            <person name="Xia D."/>
            <person name="Armstrong S.D."/>
            <person name="Fang Y."/>
            <person name="Donnelly M.J."/>
            <person name="Kadowaki T."/>
            <person name="McGarry J.W."/>
            <person name="Darby A.C."/>
            <person name="Makepeace B.L."/>
        </authorList>
    </citation>
    <scope>NUCLEOTIDE SEQUENCE [LARGE SCALE GENOMIC DNA]</scope>
    <source>
        <strain evidence="12">UoL-UT</strain>
    </source>
</reference>
<comment type="subcellular location">
    <subcellularLocation>
        <location evidence="1">Membrane</location>
        <topology evidence="1">Single-pass membrane protein</topology>
    </subcellularLocation>
</comment>
<evidence type="ECO:0000256" key="7">
    <source>
        <dbReference type="ARBA" id="ARBA00023136"/>
    </source>
</evidence>
<feature type="compositionally biased region" description="Basic and acidic residues" evidence="9">
    <location>
        <begin position="386"/>
        <end position="400"/>
    </location>
</feature>
<dbReference type="OrthoDB" id="8062037at2759"/>
<evidence type="ECO:0000256" key="4">
    <source>
        <dbReference type="ARBA" id="ARBA00022771"/>
    </source>
</evidence>
<evidence type="ECO:0000256" key="10">
    <source>
        <dbReference type="SAM" id="Phobius"/>
    </source>
</evidence>
<dbReference type="Gene3D" id="3.50.30.30">
    <property type="match status" value="1"/>
</dbReference>
<keyword evidence="3" id="KW-0479">Metal-binding</keyword>
<feature type="region of interest" description="Disordered" evidence="9">
    <location>
        <begin position="263"/>
        <end position="318"/>
    </location>
</feature>
<proteinExistence type="predicted"/>
<dbReference type="InterPro" id="IPR001841">
    <property type="entry name" value="Znf_RING"/>
</dbReference>
<evidence type="ECO:0000256" key="1">
    <source>
        <dbReference type="ARBA" id="ARBA00004167"/>
    </source>
</evidence>
<dbReference type="SMART" id="SM00184">
    <property type="entry name" value="RING"/>
    <property type="match status" value="1"/>
</dbReference>
<dbReference type="AlphaFoldDB" id="A0A443SR11"/>
<dbReference type="PROSITE" id="PS50089">
    <property type="entry name" value="ZF_RING_2"/>
    <property type="match status" value="1"/>
</dbReference>
<evidence type="ECO:0000256" key="9">
    <source>
        <dbReference type="SAM" id="MobiDB-lite"/>
    </source>
</evidence>
<gene>
    <name evidence="12" type="ORF">B4U80_08204</name>
</gene>
<accession>A0A443SR11</accession>
<feature type="non-terminal residue" evidence="12">
    <location>
        <position position="1"/>
    </location>
</feature>
<feature type="domain" description="RING-type" evidence="11">
    <location>
        <begin position="213"/>
        <end position="255"/>
    </location>
</feature>
<dbReference type="GO" id="GO:0016020">
    <property type="term" value="C:membrane"/>
    <property type="evidence" value="ECO:0007669"/>
    <property type="project" value="UniProtKB-SubCell"/>
</dbReference>
<dbReference type="InterPro" id="IPR051653">
    <property type="entry name" value="E3_ligase_sorting_rcpt"/>
</dbReference>
<keyword evidence="4 8" id="KW-0863">Zinc-finger</keyword>
<evidence type="ECO:0000256" key="6">
    <source>
        <dbReference type="ARBA" id="ARBA00022989"/>
    </source>
</evidence>
<dbReference type="InterPro" id="IPR003137">
    <property type="entry name" value="PA_domain"/>
</dbReference>
<dbReference type="EMBL" id="NCKV01000695">
    <property type="protein sequence ID" value="RWS29970.1"/>
    <property type="molecule type" value="Genomic_DNA"/>
</dbReference>
<comment type="caution">
    <text evidence="12">The sequence shown here is derived from an EMBL/GenBank/DDBJ whole genome shotgun (WGS) entry which is preliminary data.</text>
</comment>
<evidence type="ECO:0000313" key="12">
    <source>
        <dbReference type="EMBL" id="RWS29970.1"/>
    </source>
</evidence>
<sequence length="400" mass="45001">KSMDNRTVEIFWDQEITVGSQVSSGGVAGRLVVAFPENACKPIEKPPEIKDNSTLKWIVLIKRFPCSFTEKLTPFLQLQNAKDAGYSAAIIYPMEPNLERSASVYFRSSVNAEVSIPGVLITNEDAIIFKRDYVYDSSKHYYLLITPEMPLNFSGYLIPFAVVIGICLLIMISFMVIKCIRDQRRSRKHRLSSKHLKKLPTTKYKKGDQYDTCAICLDEYGEGEKLRVLPCHHVYHMKCIDPWLTKNRKVCPVCKAKVKLPGMSDDSNSDSDVEPVLRTAASERTPLLENNSNRRASRRREGRRHRNTQTNVAFPSVSPIHAMINSSALDETPSAVAPNRVTEVQVDITPTSLAPSVRSVNCDRESDTAVGHTSTAEVDNSDDNELSDRQRPSRSQDHQI</sequence>
<dbReference type="SUPFAM" id="SSF57850">
    <property type="entry name" value="RING/U-box"/>
    <property type="match status" value="1"/>
</dbReference>
<feature type="region of interest" description="Disordered" evidence="9">
    <location>
        <begin position="357"/>
        <end position="400"/>
    </location>
</feature>
<evidence type="ECO:0000256" key="8">
    <source>
        <dbReference type="PROSITE-ProRule" id="PRU00175"/>
    </source>
</evidence>
<evidence type="ECO:0000256" key="2">
    <source>
        <dbReference type="ARBA" id="ARBA00022692"/>
    </source>
</evidence>
<dbReference type="Proteomes" id="UP000288716">
    <property type="component" value="Unassembled WGS sequence"/>
</dbReference>
<dbReference type="Gene3D" id="3.30.40.10">
    <property type="entry name" value="Zinc/RING finger domain, C3HC4 (zinc finger)"/>
    <property type="match status" value="1"/>
</dbReference>
<dbReference type="GO" id="GO:0008270">
    <property type="term" value="F:zinc ion binding"/>
    <property type="evidence" value="ECO:0007669"/>
    <property type="project" value="UniProtKB-KW"/>
</dbReference>
<keyword evidence="7 10" id="KW-0472">Membrane</keyword>
<feature type="compositionally biased region" description="Basic residues" evidence="9">
    <location>
        <begin position="295"/>
        <end position="307"/>
    </location>
</feature>
<dbReference type="FunFam" id="3.30.40.10:FF:000429">
    <property type="entry name" value="E3 ubiquitin-protein ligase RNF13"/>
    <property type="match status" value="1"/>
</dbReference>
<evidence type="ECO:0000256" key="3">
    <source>
        <dbReference type="ARBA" id="ARBA00022723"/>
    </source>
</evidence>
<keyword evidence="13" id="KW-1185">Reference proteome</keyword>
<dbReference type="InterPro" id="IPR013083">
    <property type="entry name" value="Znf_RING/FYVE/PHD"/>
</dbReference>
<feature type="non-terminal residue" evidence="12">
    <location>
        <position position="400"/>
    </location>
</feature>
<name>A0A443SR11_9ACAR</name>
<dbReference type="VEuPathDB" id="VectorBase:LDEU002071"/>
<protein>
    <submittedName>
        <fullName evidence="12">E3 ubiquitin-protein ligase RNF13-like protein</fullName>
    </submittedName>
</protein>
<keyword evidence="2 10" id="KW-0812">Transmembrane</keyword>
<evidence type="ECO:0000313" key="13">
    <source>
        <dbReference type="Proteomes" id="UP000288716"/>
    </source>
</evidence>
<dbReference type="PANTHER" id="PTHR47168">
    <property type="entry name" value="RING ZINC FINGER DOMAIN SUPERFAMILY PROTEIN-RELATED"/>
    <property type="match status" value="1"/>
</dbReference>
<keyword evidence="6 10" id="KW-1133">Transmembrane helix</keyword>
<organism evidence="12 13">
    <name type="scientific">Leptotrombidium deliense</name>
    <dbReference type="NCBI Taxonomy" id="299467"/>
    <lineage>
        <taxon>Eukaryota</taxon>
        <taxon>Metazoa</taxon>
        <taxon>Ecdysozoa</taxon>
        <taxon>Arthropoda</taxon>
        <taxon>Chelicerata</taxon>
        <taxon>Arachnida</taxon>
        <taxon>Acari</taxon>
        <taxon>Acariformes</taxon>
        <taxon>Trombidiformes</taxon>
        <taxon>Prostigmata</taxon>
        <taxon>Anystina</taxon>
        <taxon>Parasitengona</taxon>
        <taxon>Trombiculoidea</taxon>
        <taxon>Trombiculidae</taxon>
        <taxon>Leptotrombidium</taxon>
    </lineage>
</organism>